<keyword evidence="8" id="KW-0406">Ion transport</keyword>
<dbReference type="GO" id="GO:0005228">
    <property type="term" value="F:intracellular sodium-activated potassium channel activity"/>
    <property type="evidence" value="ECO:0007669"/>
    <property type="project" value="TreeGrafter"/>
</dbReference>
<reference evidence="15" key="1">
    <citation type="submission" date="2025-08" db="UniProtKB">
        <authorList>
            <consortium name="Ensembl"/>
        </authorList>
    </citation>
    <scope>IDENTIFICATION</scope>
</reference>
<keyword evidence="6" id="KW-0630">Potassium</keyword>
<dbReference type="AlphaFoldDB" id="A0A3B3QEP3"/>
<keyword evidence="4 13" id="KW-0812">Transmembrane</keyword>
<feature type="compositionally biased region" description="Acidic residues" evidence="12">
    <location>
        <begin position="615"/>
        <end position="626"/>
    </location>
</feature>
<feature type="compositionally biased region" description="Low complexity" evidence="12">
    <location>
        <begin position="555"/>
        <end position="565"/>
    </location>
</feature>
<evidence type="ECO:0000313" key="16">
    <source>
        <dbReference type="Proteomes" id="UP000261540"/>
    </source>
</evidence>
<dbReference type="InterPro" id="IPR003148">
    <property type="entry name" value="RCK_N"/>
</dbReference>
<comment type="catalytic activity">
    <reaction evidence="11">
        <text>K(+)(in) = K(+)(out)</text>
        <dbReference type="Rhea" id="RHEA:29463"/>
        <dbReference type="ChEBI" id="CHEBI:29103"/>
    </reaction>
</comment>
<feature type="region of interest" description="Disordered" evidence="12">
    <location>
        <begin position="554"/>
        <end position="578"/>
    </location>
</feature>
<dbReference type="GeneTree" id="ENSGT00940000166551"/>
<evidence type="ECO:0000256" key="1">
    <source>
        <dbReference type="ARBA" id="ARBA00004651"/>
    </source>
</evidence>
<feature type="domain" description="RCK N-terminal" evidence="14">
    <location>
        <begin position="225"/>
        <end position="361"/>
    </location>
</feature>
<comment type="subcellular location">
    <subcellularLocation>
        <location evidence="1">Cell membrane</location>
        <topology evidence="1">Multi-pass membrane protein</topology>
    </subcellularLocation>
</comment>
<evidence type="ECO:0000256" key="4">
    <source>
        <dbReference type="ARBA" id="ARBA00022692"/>
    </source>
</evidence>
<dbReference type="SUPFAM" id="SSF81324">
    <property type="entry name" value="Voltage-gated potassium channels"/>
    <property type="match status" value="1"/>
</dbReference>
<dbReference type="PANTHER" id="PTHR10027:SF35">
    <property type="entry name" value="POTASSIUM CHANNEL SUBFAMILY T MEMBER 2-LIKE"/>
    <property type="match status" value="1"/>
</dbReference>
<proteinExistence type="predicted"/>
<evidence type="ECO:0000256" key="6">
    <source>
        <dbReference type="ARBA" id="ARBA00022958"/>
    </source>
</evidence>
<accession>A0A3B3QEP3</accession>
<sequence length="1127" mass="126736">MVELEKDVLPLPPRYRFRDLLLGDWQADDRVQVEFYVNENTFKERLKLFFIKNQRSSLRVRLFDFSLKVLSCILYMMRVLLDDPREGRGGWSLILWVDRPLPLWVLQNDLHRAIQRTHSAMFNQVLILICTLVCLMFTCICGIQHLERAGNNLTLFDSLYFCVVTFSTVGFGDVTPRIWPSQLLVVIMICVALIVLPVQFEQLAFLWMERQKSGGNYSRYRAQTEKHVVLCVSCLKIDLLMDFLNEFYAHPRLQDYYVVILCPAEMDVQVRRVLQIPLWAQRVIYLQGSALKDQDLMRAKMDDAEACFILSNRFEVDRVAADHQTILRAWAVKDFAPNCPLYVQILKPESKFHVKFADHVVCEEEFKYAMLALNCVCPATSTLITLLIHSSRGQTAPQEAFRQRPGAFQSLSREGGANSVDQWQRTYSRCSANEVYHIRLEESKFFGEYQGKSFTFASFHAHKKYGVCLIGVRRKDTANILLNPGPCHIMTSSDTCFYINISKEENSAFVRGQRESARGPGRGSGGVPQTIYHGLTRLPVHSIIASMGTVAMDLPDSSGSSPDSVEGGGGAGSKLGTNTLVLPNKEAGERRQSIGPVLEVVDGVSSPSLDLLSDQSEDESGEGGEGEESKGGAEGHSWAGHCEWVKGYPLNSPYIGSSPTLCHLLKDKVSFCCLRLDKGCHHVPYEDARSYGFKNKLIIVSAERAGNGLYNFLVPLRAYYRPKKELNPIVLLLESPPETYFLEAICCFPMVFYTVGSIDNLDSLLRCGITFADTMVVVDKESSMIAEEDYMADAKTIVNVQTLFRLFPALSIITELTHPANMRFMQFKVKDHYSLALSRLEKKEREKGSNLVFMFRLPFAAGKVFSVSMLDTLLYQSFVKDYMISITRLLLGLDSTPGSGFLCAMKITEEDLWIRTYGRLYQKLCSSSGDIAIGIYRTESRTLPVSESQVSINVEEYEDTREPREPLLCRSGPSHRNSTSSEPLAPPPSSVPDHPLLRRKSMQWARRLSRKGGRGPGGAKGPAGATERINQQRLTLFRRSERQELNALVRTRMKHLGLSPSGYNEKTDQGNTLSYILINPSPDTRLELNDVVYLVRPDPLAAVPSRGAGGAARPEGPRFGSRDSTHL</sequence>
<dbReference type="InterPro" id="IPR013099">
    <property type="entry name" value="K_chnl_dom"/>
</dbReference>
<evidence type="ECO:0000256" key="2">
    <source>
        <dbReference type="ARBA" id="ARBA00022448"/>
    </source>
</evidence>
<feature type="transmembrane region" description="Helical" evidence="13">
    <location>
        <begin position="183"/>
        <end position="207"/>
    </location>
</feature>
<keyword evidence="3" id="KW-0633">Potassium transport</keyword>
<feature type="compositionally biased region" description="Basic residues" evidence="12">
    <location>
        <begin position="997"/>
        <end position="1013"/>
    </location>
</feature>
<feature type="region of interest" description="Disordered" evidence="12">
    <location>
        <begin position="1102"/>
        <end position="1127"/>
    </location>
</feature>
<evidence type="ECO:0000256" key="13">
    <source>
        <dbReference type="SAM" id="Phobius"/>
    </source>
</evidence>
<evidence type="ECO:0000256" key="5">
    <source>
        <dbReference type="ARBA" id="ARBA00022826"/>
    </source>
</evidence>
<feature type="domain" description="RCK N-terminal" evidence="14">
    <location>
        <begin position="695"/>
        <end position="835"/>
    </location>
</feature>
<feature type="region of interest" description="Disordered" evidence="12">
    <location>
        <begin position="607"/>
        <end position="636"/>
    </location>
</feature>
<dbReference type="Pfam" id="PF07885">
    <property type="entry name" value="Ion_trans_2"/>
    <property type="match status" value="1"/>
</dbReference>
<evidence type="ECO:0000256" key="3">
    <source>
        <dbReference type="ARBA" id="ARBA00022538"/>
    </source>
</evidence>
<feature type="region of interest" description="Disordered" evidence="12">
    <location>
        <begin position="954"/>
        <end position="1030"/>
    </location>
</feature>
<dbReference type="PANTHER" id="PTHR10027">
    <property type="entry name" value="CALCIUM-ACTIVATED POTASSIUM CHANNEL ALPHA CHAIN"/>
    <property type="match status" value="1"/>
</dbReference>
<dbReference type="GO" id="GO:0015271">
    <property type="term" value="F:outward rectifier potassium channel activity"/>
    <property type="evidence" value="ECO:0007669"/>
    <property type="project" value="TreeGrafter"/>
</dbReference>
<evidence type="ECO:0000256" key="12">
    <source>
        <dbReference type="SAM" id="MobiDB-lite"/>
    </source>
</evidence>
<dbReference type="FunFam" id="3.40.50.720:FF:000034">
    <property type="entry name" value="Potassium channel subfamily T member 1"/>
    <property type="match status" value="1"/>
</dbReference>
<dbReference type="Gene3D" id="3.40.50.720">
    <property type="entry name" value="NAD(P)-binding Rossmann-like Domain"/>
    <property type="match status" value="2"/>
</dbReference>
<dbReference type="GO" id="GO:0005886">
    <property type="term" value="C:plasma membrane"/>
    <property type="evidence" value="ECO:0007669"/>
    <property type="project" value="UniProtKB-SubCell"/>
</dbReference>
<keyword evidence="16" id="KW-1185">Reference proteome</keyword>
<dbReference type="Pfam" id="PF22614">
    <property type="entry name" value="Slo-like_RCK"/>
    <property type="match status" value="2"/>
</dbReference>
<keyword evidence="10" id="KW-0407">Ion channel</keyword>
<evidence type="ECO:0000256" key="8">
    <source>
        <dbReference type="ARBA" id="ARBA00023065"/>
    </source>
</evidence>
<dbReference type="Ensembl" id="ENSPKIT00000028042.1">
    <property type="protein sequence ID" value="ENSPKIP00000004070.1"/>
    <property type="gene ID" value="ENSPKIG00000021239.1"/>
</dbReference>
<feature type="transmembrane region" description="Helical" evidence="13">
    <location>
        <begin position="153"/>
        <end position="171"/>
    </location>
</feature>
<dbReference type="FunFam" id="1.10.287.70:FF:000095">
    <property type="entry name" value="Potassium sodium-activated channel subfamily T member 2"/>
    <property type="match status" value="1"/>
</dbReference>
<evidence type="ECO:0000256" key="11">
    <source>
        <dbReference type="ARBA" id="ARBA00034430"/>
    </source>
</evidence>
<keyword evidence="5" id="KW-0631">Potassium channel</keyword>
<evidence type="ECO:0000256" key="10">
    <source>
        <dbReference type="ARBA" id="ARBA00023303"/>
    </source>
</evidence>
<dbReference type="InterPro" id="IPR003929">
    <property type="entry name" value="K_chnl_BK_asu"/>
</dbReference>
<evidence type="ECO:0000259" key="14">
    <source>
        <dbReference type="PROSITE" id="PS51201"/>
    </source>
</evidence>
<dbReference type="Pfam" id="PF03493">
    <property type="entry name" value="BK_channel_a"/>
    <property type="match status" value="1"/>
</dbReference>
<evidence type="ECO:0000313" key="15">
    <source>
        <dbReference type="Ensembl" id="ENSPKIP00000004070.1"/>
    </source>
</evidence>
<reference evidence="15" key="2">
    <citation type="submission" date="2025-09" db="UniProtKB">
        <authorList>
            <consortium name="Ensembl"/>
        </authorList>
    </citation>
    <scope>IDENTIFICATION</scope>
</reference>
<dbReference type="SUPFAM" id="SSF51735">
    <property type="entry name" value="NAD(P)-binding Rossmann-fold domains"/>
    <property type="match status" value="1"/>
</dbReference>
<feature type="compositionally biased region" description="Low complexity" evidence="12">
    <location>
        <begin position="1102"/>
        <end position="1119"/>
    </location>
</feature>
<name>A0A3B3QEP3_9TELE</name>
<keyword evidence="9 13" id="KW-0472">Membrane</keyword>
<feature type="transmembrane region" description="Helical" evidence="13">
    <location>
        <begin position="125"/>
        <end position="146"/>
    </location>
</feature>
<dbReference type="InterPro" id="IPR036291">
    <property type="entry name" value="NAD(P)-bd_dom_sf"/>
</dbReference>
<evidence type="ECO:0000256" key="9">
    <source>
        <dbReference type="ARBA" id="ARBA00023136"/>
    </source>
</evidence>
<dbReference type="PROSITE" id="PS51201">
    <property type="entry name" value="RCK_N"/>
    <property type="match status" value="2"/>
</dbReference>
<keyword evidence="2" id="KW-0813">Transport</keyword>
<keyword evidence="7 13" id="KW-1133">Transmembrane helix</keyword>
<dbReference type="InterPro" id="IPR047871">
    <property type="entry name" value="K_chnl_Slo-like"/>
</dbReference>
<dbReference type="Proteomes" id="UP000261540">
    <property type="component" value="Unplaced"/>
</dbReference>
<protein>
    <submittedName>
        <fullName evidence="15">Potassium sodium-activated channel subfamily T member 2b</fullName>
    </submittedName>
</protein>
<evidence type="ECO:0000256" key="7">
    <source>
        <dbReference type="ARBA" id="ARBA00022989"/>
    </source>
</evidence>
<dbReference type="Gene3D" id="1.10.287.70">
    <property type="match status" value="1"/>
</dbReference>
<dbReference type="FunFam" id="3.40.50.720:FF:000011">
    <property type="entry name" value="Potassium channel subfamily T member 1"/>
    <property type="match status" value="1"/>
</dbReference>
<organism evidence="15 16">
    <name type="scientific">Paramormyrops kingsleyae</name>
    <dbReference type="NCBI Taxonomy" id="1676925"/>
    <lineage>
        <taxon>Eukaryota</taxon>
        <taxon>Metazoa</taxon>
        <taxon>Chordata</taxon>
        <taxon>Craniata</taxon>
        <taxon>Vertebrata</taxon>
        <taxon>Euteleostomi</taxon>
        <taxon>Actinopterygii</taxon>
        <taxon>Neopterygii</taxon>
        <taxon>Teleostei</taxon>
        <taxon>Osteoglossocephala</taxon>
        <taxon>Osteoglossomorpha</taxon>
        <taxon>Osteoglossiformes</taxon>
        <taxon>Mormyridae</taxon>
        <taxon>Paramormyrops</taxon>
    </lineage>
</organism>